<proteinExistence type="predicted"/>
<protein>
    <recommendedName>
        <fullName evidence="4">Nuclear transport factor 2 family protein</fullName>
    </recommendedName>
</protein>
<sequence length="136" mass="15248">MRTHPTAKVSTVNDPVRSGSPRSTVDRVADFYGAYIDVLADSGRDKLAEALRGHYLTARLREDLARWEKAHHKDGVLRGKGVPAAWKVVYNDSGMGHCWTRVTLTWEDSGNRVHHMRLLVRSDLDTQLISGIRIAS</sequence>
<evidence type="ECO:0000313" key="3">
    <source>
        <dbReference type="Proteomes" id="UP000280197"/>
    </source>
</evidence>
<dbReference type="Proteomes" id="UP000280197">
    <property type="component" value="Chromosome"/>
</dbReference>
<organism evidence="2 3">
    <name type="scientific">Streptomyces aquilus</name>
    <dbReference type="NCBI Taxonomy" id="2548456"/>
    <lineage>
        <taxon>Bacteria</taxon>
        <taxon>Bacillati</taxon>
        <taxon>Actinomycetota</taxon>
        <taxon>Actinomycetes</taxon>
        <taxon>Kitasatosporales</taxon>
        <taxon>Streptomycetaceae</taxon>
        <taxon>Streptomyces</taxon>
    </lineage>
</organism>
<dbReference type="AlphaFoldDB" id="A0A3Q9C6T3"/>
<accession>A0A3Q9C6T3</accession>
<dbReference type="KEGG" id="saqu:EJC51_04760"/>
<dbReference type="EMBL" id="CP034463">
    <property type="protein sequence ID" value="AZP23099.1"/>
    <property type="molecule type" value="Genomic_DNA"/>
</dbReference>
<gene>
    <name evidence="2" type="ORF">EJC51_04760</name>
</gene>
<evidence type="ECO:0008006" key="4">
    <source>
        <dbReference type="Google" id="ProtNLM"/>
    </source>
</evidence>
<reference evidence="2 3" key="1">
    <citation type="submission" date="2018-12" db="EMBL/GenBank/DDBJ databases">
        <authorList>
            <person name="Li K."/>
        </authorList>
    </citation>
    <scope>NUCLEOTIDE SEQUENCE [LARGE SCALE GENOMIC DNA]</scope>
    <source>
        <strain evidence="3">CR22</strain>
    </source>
</reference>
<evidence type="ECO:0000256" key="1">
    <source>
        <dbReference type="SAM" id="MobiDB-lite"/>
    </source>
</evidence>
<keyword evidence="3" id="KW-1185">Reference proteome</keyword>
<dbReference type="Gene3D" id="3.10.450.50">
    <property type="match status" value="1"/>
</dbReference>
<feature type="region of interest" description="Disordered" evidence="1">
    <location>
        <begin position="1"/>
        <end position="22"/>
    </location>
</feature>
<evidence type="ECO:0000313" key="2">
    <source>
        <dbReference type="EMBL" id="AZP23099.1"/>
    </source>
</evidence>
<name>A0A3Q9C6T3_9ACTN</name>